<dbReference type="EMBL" id="KL198034">
    <property type="protein sequence ID" value="KDQ15052.1"/>
    <property type="molecule type" value="Genomic_DNA"/>
</dbReference>
<comment type="similarity">
    <text evidence="1">Belongs to the IUNH family.</text>
</comment>
<dbReference type="Pfam" id="PF01156">
    <property type="entry name" value="IU_nuc_hydro"/>
    <property type="match status" value="1"/>
</dbReference>
<dbReference type="AlphaFoldDB" id="A0A067MT53"/>
<dbReference type="GO" id="GO:0005829">
    <property type="term" value="C:cytosol"/>
    <property type="evidence" value="ECO:0007669"/>
    <property type="project" value="TreeGrafter"/>
</dbReference>
<dbReference type="InParanoid" id="A0A067MT53"/>
<dbReference type="SUPFAM" id="SSF53590">
    <property type="entry name" value="Nucleoside hydrolase"/>
    <property type="match status" value="1"/>
</dbReference>
<proteinExistence type="inferred from homology"/>
<evidence type="ECO:0000256" key="1">
    <source>
        <dbReference type="ARBA" id="ARBA00009176"/>
    </source>
</evidence>
<dbReference type="InterPro" id="IPR023186">
    <property type="entry name" value="IUNH"/>
</dbReference>
<keyword evidence="7" id="KW-1185">Reference proteome</keyword>
<dbReference type="HOGENOM" id="CLU_036838_9_2_1"/>
<feature type="chain" id="PRO_5001641613" description="Inosine/uridine-preferring nucleoside hydrolase domain-containing protein" evidence="4">
    <location>
        <begin position="22"/>
        <end position="321"/>
    </location>
</feature>
<sequence>PGVDDVIALLLLLTSPEIELAAITTVFGNTAIDRVHINVLKVYQVLRKHLEANPVDKPKCPNLNKGTIFARGAAGPLEGELGLAEYFHGPDGLSNITETHPEYNLESSADEGHPNLTISAKPAHEVILDILEHEPDKSVDVLAVGPLTNLALALRESPKILGRARKIICMGGTLERPGNTTASAEFNFFADPYAAHEVLKAATLNTIPFIQVPMDMTLQYGVPFDEMIPLQSENNRILQNFISALLVRPRKVYETLGLADELHMHDPLAAWFTIQHAQTDDLRADQGWGIVQRTFLIERKGEWTKGMCVVDRRYVASNTDI</sequence>
<dbReference type="Gene3D" id="3.90.245.10">
    <property type="entry name" value="Ribonucleoside hydrolase-like"/>
    <property type="match status" value="1"/>
</dbReference>
<dbReference type="STRING" id="930990.A0A067MT53"/>
<feature type="non-terminal residue" evidence="6">
    <location>
        <position position="1"/>
    </location>
</feature>
<evidence type="ECO:0000313" key="7">
    <source>
        <dbReference type="Proteomes" id="UP000027195"/>
    </source>
</evidence>
<reference evidence="7" key="1">
    <citation type="journal article" date="2014" name="Proc. Natl. Acad. Sci. U.S.A.">
        <title>Extensive sampling of basidiomycete genomes demonstrates inadequacy of the white-rot/brown-rot paradigm for wood decay fungi.</title>
        <authorList>
            <person name="Riley R."/>
            <person name="Salamov A.A."/>
            <person name="Brown D.W."/>
            <person name="Nagy L.G."/>
            <person name="Floudas D."/>
            <person name="Held B.W."/>
            <person name="Levasseur A."/>
            <person name="Lombard V."/>
            <person name="Morin E."/>
            <person name="Otillar R."/>
            <person name="Lindquist E.A."/>
            <person name="Sun H."/>
            <person name="LaButti K.M."/>
            <person name="Schmutz J."/>
            <person name="Jabbour D."/>
            <person name="Luo H."/>
            <person name="Baker S.E."/>
            <person name="Pisabarro A.G."/>
            <person name="Walton J.D."/>
            <person name="Blanchette R.A."/>
            <person name="Henrissat B."/>
            <person name="Martin F."/>
            <person name="Cullen D."/>
            <person name="Hibbett D.S."/>
            <person name="Grigoriev I.V."/>
        </authorList>
    </citation>
    <scope>NUCLEOTIDE SEQUENCE [LARGE SCALE GENOMIC DNA]</scope>
    <source>
        <strain evidence="7">FD-172 SS1</strain>
    </source>
</reference>
<evidence type="ECO:0000256" key="4">
    <source>
        <dbReference type="SAM" id="SignalP"/>
    </source>
</evidence>
<accession>A0A067MT53</accession>
<evidence type="ECO:0000256" key="2">
    <source>
        <dbReference type="ARBA" id="ARBA00022801"/>
    </source>
</evidence>
<protein>
    <recommendedName>
        <fullName evidence="5">Inosine/uridine-preferring nucleoside hydrolase domain-containing protein</fullName>
    </recommendedName>
</protein>
<dbReference type="PANTHER" id="PTHR12304">
    <property type="entry name" value="INOSINE-URIDINE PREFERRING NUCLEOSIDE HYDROLASE"/>
    <property type="match status" value="1"/>
</dbReference>
<keyword evidence="4" id="KW-0732">Signal</keyword>
<feature type="domain" description="Inosine/uridine-preferring nucleoside hydrolase" evidence="5">
    <location>
        <begin position="1"/>
        <end position="314"/>
    </location>
</feature>
<feature type="signal peptide" evidence="4">
    <location>
        <begin position="1"/>
        <end position="21"/>
    </location>
</feature>
<evidence type="ECO:0000259" key="5">
    <source>
        <dbReference type="Pfam" id="PF01156"/>
    </source>
</evidence>
<name>A0A067MT53_BOTB1</name>
<organism evidence="6 7">
    <name type="scientific">Botryobasidium botryosum (strain FD-172 SS1)</name>
    <dbReference type="NCBI Taxonomy" id="930990"/>
    <lineage>
        <taxon>Eukaryota</taxon>
        <taxon>Fungi</taxon>
        <taxon>Dikarya</taxon>
        <taxon>Basidiomycota</taxon>
        <taxon>Agaricomycotina</taxon>
        <taxon>Agaricomycetes</taxon>
        <taxon>Cantharellales</taxon>
        <taxon>Botryobasidiaceae</taxon>
        <taxon>Botryobasidium</taxon>
    </lineage>
</organism>
<dbReference type="GO" id="GO:0006152">
    <property type="term" value="P:purine nucleoside catabolic process"/>
    <property type="evidence" value="ECO:0007669"/>
    <property type="project" value="TreeGrafter"/>
</dbReference>
<keyword evidence="3" id="KW-0326">Glycosidase</keyword>
<dbReference type="InterPro" id="IPR001910">
    <property type="entry name" value="Inosine/uridine_hydrolase_dom"/>
</dbReference>
<evidence type="ECO:0000313" key="6">
    <source>
        <dbReference type="EMBL" id="KDQ15052.1"/>
    </source>
</evidence>
<dbReference type="Proteomes" id="UP000027195">
    <property type="component" value="Unassembled WGS sequence"/>
</dbReference>
<dbReference type="PANTHER" id="PTHR12304:SF56">
    <property type="entry name" value="HYDROLASE, PUTATIVE (AFU_ORTHOLOGUE AFUA_1G11790)-RELATED"/>
    <property type="match status" value="1"/>
</dbReference>
<dbReference type="InterPro" id="IPR036452">
    <property type="entry name" value="Ribo_hydro-like"/>
</dbReference>
<keyword evidence="2" id="KW-0378">Hydrolase</keyword>
<evidence type="ECO:0000256" key="3">
    <source>
        <dbReference type="ARBA" id="ARBA00023295"/>
    </source>
</evidence>
<dbReference type="GO" id="GO:0008477">
    <property type="term" value="F:purine nucleosidase activity"/>
    <property type="evidence" value="ECO:0007669"/>
    <property type="project" value="TreeGrafter"/>
</dbReference>
<dbReference type="OrthoDB" id="5783963at2759"/>
<gene>
    <name evidence="6" type="ORF">BOTBODRAFT_109252</name>
</gene>